<name>A0A8S5NAZ4_9VIRU</name>
<keyword evidence="1" id="KW-0812">Transmembrane</keyword>
<evidence type="ECO:0000256" key="1">
    <source>
        <dbReference type="SAM" id="Phobius"/>
    </source>
</evidence>
<keyword evidence="1" id="KW-0472">Membrane</keyword>
<sequence>MRALVVTMCQNEAKRRIRAKKRQMMIRRAIKYLARIATLACGFWGVFAITVPYSTMGVAGVLAALAMIPMMYGMEDME</sequence>
<accession>A0A8S5NAZ4</accession>
<dbReference type="EMBL" id="BK015108">
    <property type="protein sequence ID" value="DAD91243.1"/>
    <property type="molecule type" value="Genomic_DNA"/>
</dbReference>
<reference evidence="2" key="1">
    <citation type="journal article" date="2021" name="Proc. Natl. Acad. Sci. U.S.A.">
        <title>A Catalog of Tens of Thousands of Viruses from Human Metagenomes Reveals Hidden Associations with Chronic Diseases.</title>
        <authorList>
            <person name="Tisza M.J."/>
            <person name="Buck C.B."/>
        </authorList>
    </citation>
    <scope>NUCLEOTIDE SEQUENCE</scope>
    <source>
        <strain evidence="2">CtXnn1</strain>
    </source>
</reference>
<feature type="transmembrane region" description="Helical" evidence="1">
    <location>
        <begin position="58"/>
        <end position="74"/>
    </location>
</feature>
<keyword evidence="1" id="KW-1133">Transmembrane helix</keyword>
<organism evidence="2">
    <name type="scientific">Phage sp. ctXnn1</name>
    <dbReference type="NCBI Taxonomy" id="2826749"/>
    <lineage>
        <taxon>Viruses</taxon>
    </lineage>
</organism>
<evidence type="ECO:0000313" key="2">
    <source>
        <dbReference type="EMBL" id="DAD91243.1"/>
    </source>
</evidence>
<proteinExistence type="predicted"/>
<protein>
    <submittedName>
        <fullName evidence="2">Uncharacterized protein</fullName>
    </submittedName>
</protein>